<proteinExistence type="predicted"/>
<gene>
    <name evidence="2" type="ORF">E2C01_029757</name>
</gene>
<accession>A0A5B7ETS2</accession>
<evidence type="ECO:0000313" key="2">
    <source>
        <dbReference type="EMBL" id="MPC36303.1"/>
    </source>
</evidence>
<protein>
    <submittedName>
        <fullName evidence="2">Uncharacterized protein</fullName>
    </submittedName>
</protein>
<comment type="caution">
    <text evidence="2">The sequence shown here is derived from an EMBL/GenBank/DDBJ whole genome shotgun (WGS) entry which is preliminary data.</text>
</comment>
<evidence type="ECO:0000256" key="1">
    <source>
        <dbReference type="SAM" id="MobiDB-lite"/>
    </source>
</evidence>
<feature type="compositionally biased region" description="Low complexity" evidence="1">
    <location>
        <begin position="57"/>
        <end position="66"/>
    </location>
</feature>
<dbReference type="Proteomes" id="UP000324222">
    <property type="component" value="Unassembled WGS sequence"/>
</dbReference>
<reference evidence="2 3" key="1">
    <citation type="submission" date="2019-05" db="EMBL/GenBank/DDBJ databases">
        <title>Another draft genome of Portunus trituberculatus and its Hox gene families provides insights of decapod evolution.</title>
        <authorList>
            <person name="Jeong J.-H."/>
            <person name="Song I."/>
            <person name="Kim S."/>
            <person name="Choi T."/>
            <person name="Kim D."/>
            <person name="Ryu S."/>
            <person name="Kim W."/>
        </authorList>
    </citation>
    <scope>NUCLEOTIDE SEQUENCE [LARGE SCALE GENOMIC DNA]</scope>
    <source>
        <tissue evidence="2">Muscle</tissue>
    </source>
</reference>
<feature type="region of interest" description="Disordered" evidence="1">
    <location>
        <begin position="42"/>
        <end position="66"/>
    </location>
</feature>
<evidence type="ECO:0000313" key="3">
    <source>
        <dbReference type="Proteomes" id="UP000324222"/>
    </source>
</evidence>
<keyword evidence="3" id="KW-1185">Reference proteome</keyword>
<dbReference type="AlphaFoldDB" id="A0A5B7ETS2"/>
<organism evidence="2 3">
    <name type="scientific">Portunus trituberculatus</name>
    <name type="common">Swimming crab</name>
    <name type="synonym">Neptunus trituberculatus</name>
    <dbReference type="NCBI Taxonomy" id="210409"/>
    <lineage>
        <taxon>Eukaryota</taxon>
        <taxon>Metazoa</taxon>
        <taxon>Ecdysozoa</taxon>
        <taxon>Arthropoda</taxon>
        <taxon>Crustacea</taxon>
        <taxon>Multicrustacea</taxon>
        <taxon>Malacostraca</taxon>
        <taxon>Eumalacostraca</taxon>
        <taxon>Eucarida</taxon>
        <taxon>Decapoda</taxon>
        <taxon>Pleocyemata</taxon>
        <taxon>Brachyura</taxon>
        <taxon>Eubrachyura</taxon>
        <taxon>Portunoidea</taxon>
        <taxon>Portunidae</taxon>
        <taxon>Portuninae</taxon>
        <taxon>Portunus</taxon>
    </lineage>
</organism>
<name>A0A5B7ETS2_PORTR</name>
<sequence>MVPETTTPIASTITATASLYVPTYTFPRLERSEGKQYNFKTAWTSNKTPPPRHPAIHHPATPQRLD</sequence>
<dbReference type="EMBL" id="VSRR010003478">
    <property type="protein sequence ID" value="MPC36303.1"/>
    <property type="molecule type" value="Genomic_DNA"/>
</dbReference>